<accession>A0A3A3G9N4</accession>
<dbReference type="Proteomes" id="UP000266327">
    <property type="component" value="Unassembled WGS sequence"/>
</dbReference>
<dbReference type="Pfam" id="PF00392">
    <property type="entry name" value="GntR"/>
    <property type="match status" value="1"/>
</dbReference>
<protein>
    <submittedName>
        <fullName evidence="5">FadR family transcriptional regulator</fullName>
    </submittedName>
</protein>
<dbReference type="InterPro" id="IPR008920">
    <property type="entry name" value="TF_FadR/GntR_C"/>
</dbReference>
<dbReference type="PRINTS" id="PR00035">
    <property type="entry name" value="HTHGNTR"/>
</dbReference>
<dbReference type="PROSITE" id="PS50949">
    <property type="entry name" value="HTH_GNTR"/>
    <property type="match status" value="1"/>
</dbReference>
<dbReference type="Gene3D" id="1.20.120.530">
    <property type="entry name" value="GntR ligand-binding domain-like"/>
    <property type="match status" value="1"/>
</dbReference>
<dbReference type="EMBL" id="QYUQ01000002">
    <property type="protein sequence ID" value="RJG03292.1"/>
    <property type="molecule type" value="Genomic_DNA"/>
</dbReference>
<dbReference type="Pfam" id="PF07729">
    <property type="entry name" value="FCD"/>
    <property type="match status" value="1"/>
</dbReference>
<dbReference type="PANTHER" id="PTHR43537:SF5">
    <property type="entry name" value="UXU OPERON TRANSCRIPTIONAL REGULATOR"/>
    <property type="match status" value="1"/>
</dbReference>
<sequence>MTNKARTKSRKLMAVASGSDSGLRSSALAEILQEEIIQGWLSVGESLPSERDLMVQYSVSRATVREALRILGAKGLTEVRRGRLGGSYVLAPSTKTISNSVDLFIQGHDVRFVDLVAVRSAIEPVAAAQAARFRTEEDLAQLNEMLAEADKVIDDIEKFSEWNLHWHLGIVRASQNPLFLSFMTSISSALYSATEREEFNLETRKTVAQAHRKITKAIEAGDADAARRRMMRHVTSYAQELDLSTDVTARALGEAE</sequence>
<dbReference type="GO" id="GO:0003700">
    <property type="term" value="F:DNA-binding transcription factor activity"/>
    <property type="evidence" value="ECO:0007669"/>
    <property type="project" value="InterPro"/>
</dbReference>
<keyword evidence="6" id="KW-1185">Reference proteome</keyword>
<dbReference type="Gene3D" id="1.10.10.10">
    <property type="entry name" value="Winged helix-like DNA-binding domain superfamily/Winged helix DNA-binding domain"/>
    <property type="match status" value="1"/>
</dbReference>
<dbReference type="SUPFAM" id="SSF48008">
    <property type="entry name" value="GntR ligand-binding domain-like"/>
    <property type="match status" value="1"/>
</dbReference>
<feature type="domain" description="HTH gntR-type" evidence="4">
    <location>
        <begin position="22"/>
        <end position="92"/>
    </location>
</feature>
<evidence type="ECO:0000256" key="1">
    <source>
        <dbReference type="ARBA" id="ARBA00023015"/>
    </source>
</evidence>
<organism evidence="5 6">
    <name type="scientific">Noviherbaspirillum sedimenti</name>
    <dbReference type="NCBI Taxonomy" id="2320865"/>
    <lineage>
        <taxon>Bacteria</taxon>
        <taxon>Pseudomonadati</taxon>
        <taxon>Pseudomonadota</taxon>
        <taxon>Betaproteobacteria</taxon>
        <taxon>Burkholderiales</taxon>
        <taxon>Oxalobacteraceae</taxon>
        <taxon>Noviherbaspirillum</taxon>
    </lineage>
</organism>
<dbReference type="PANTHER" id="PTHR43537">
    <property type="entry name" value="TRANSCRIPTIONAL REGULATOR, GNTR FAMILY"/>
    <property type="match status" value="1"/>
</dbReference>
<evidence type="ECO:0000259" key="4">
    <source>
        <dbReference type="PROSITE" id="PS50949"/>
    </source>
</evidence>
<dbReference type="SMART" id="SM00895">
    <property type="entry name" value="FCD"/>
    <property type="match status" value="1"/>
</dbReference>
<name>A0A3A3G9N4_9BURK</name>
<reference evidence="6" key="1">
    <citation type="submission" date="2018-09" db="EMBL/GenBank/DDBJ databases">
        <authorList>
            <person name="Zhu H."/>
        </authorList>
    </citation>
    <scope>NUCLEOTIDE SEQUENCE [LARGE SCALE GENOMIC DNA]</scope>
    <source>
        <strain evidence="6">K1S02-23</strain>
    </source>
</reference>
<evidence type="ECO:0000256" key="3">
    <source>
        <dbReference type="ARBA" id="ARBA00023163"/>
    </source>
</evidence>
<keyword evidence="1" id="KW-0805">Transcription regulation</keyword>
<evidence type="ECO:0000313" key="5">
    <source>
        <dbReference type="EMBL" id="RJG03292.1"/>
    </source>
</evidence>
<keyword evidence="3" id="KW-0804">Transcription</keyword>
<dbReference type="SUPFAM" id="SSF46785">
    <property type="entry name" value="Winged helix' DNA-binding domain"/>
    <property type="match status" value="1"/>
</dbReference>
<gene>
    <name evidence="5" type="ORF">D3878_18260</name>
</gene>
<dbReference type="InterPro" id="IPR036388">
    <property type="entry name" value="WH-like_DNA-bd_sf"/>
</dbReference>
<proteinExistence type="predicted"/>
<evidence type="ECO:0000313" key="6">
    <source>
        <dbReference type="Proteomes" id="UP000266327"/>
    </source>
</evidence>
<dbReference type="GO" id="GO:0003677">
    <property type="term" value="F:DNA binding"/>
    <property type="evidence" value="ECO:0007669"/>
    <property type="project" value="UniProtKB-KW"/>
</dbReference>
<comment type="caution">
    <text evidence="5">The sequence shown here is derived from an EMBL/GenBank/DDBJ whole genome shotgun (WGS) entry which is preliminary data.</text>
</comment>
<evidence type="ECO:0000256" key="2">
    <source>
        <dbReference type="ARBA" id="ARBA00023125"/>
    </source>
</evidence>
<dbReference type="InterPro" id="IPR036390">
    <property type="entry name" value="WH_DNA-bd_sf"/>
</dbReference>
<keyword evidence="2" id="KW-0238">DNA-binding</keyword>
<dbReference type="InterPro" id="IPR011711">
    <property type="entry name" value="GntR_C"/>
</dbReference>
<dbReference type="CDD" id="cd07377">
    <property type="entry name" value="WHTH_GntR"/>
    <property type="match status" value="1"/>
</dbReference>
<dbReference type="AlphaFoldDB" id="A0A3A3G9N4"/>
<dbReference type="SMART" id="SM00345">
    <property type="entry name" value="HTH_GNTR"/>
    <property type="match status" value="1"/>
</dbReference>
<dbReference type="InterPro" id="IPR000524">
    <property type="entry name" value="Tscrpt_reg_HTH_GntR"/>
</dbReference>